<dbReference type="Pfam" id="PF00646">
    <property type="entry name" value="F-box"/>
    <property type="match status" value="1"/>
</dbReference>
<dbReference type="EMBL" id="CAKOGP040000147">
    <property type="protein sequence ID" value="CAJ1931439.1"/>
    <property type="molecule type" value="Genomic_DNA"/>
</dbReference>
<gene>
    <name evidence="3" type="ORF">CYCCA115_LOCUS2390</name>
</gene>
<reference evidence="3" key="1">
    <citation type="submission" date="2023-08" db="EMBL/GenBank/DDBJ databases">
        <authorList>
            <person name="Audoor S."/>
            <person name="Bilcke G."/>
        </authorList>
    </citation>
    <scope>NUCLEOTIDE SEQUENCE</scope>
</reference>
<organism evidence="3 4">
    <name type="scientific">Cylindrotheca closterium</name>
    <dbReference type="NCBI Taxonomy" id="2856"/>
    <lineage>
        <taxon>Eukaryota</taxon>
        <taxon>Sar</taxon>
        <taxon>Stramenopiles</taxon>
        <taxon>Ochrophyta</taxon>
        <taxon>Bacillariophyta</taxon>
        <taxon>Bacillariophyceae</taxon>
        <taxon>Bacillariophycidae</taxon>
        <taxon>Bacillariales</taxon>
        <taxon>Bacillariaceae</taxon>
        <taxon>Cylindrotheca</taxon>
    </lineage>
</organism>
<dbReference type="InterPro" id="IPR001810">
    <property type="entry name" value="F-box_dom"/>
</dbReference>
<feature type="compositionally biased region" description="Low complexity" evidence="1">
    <location>
        <begin position="1"/>
        <end position="14"/>
    </location>
</feature>
<dbReference type="SUPFAM" id="SSF81383">
    <property type="entry name" value="F-box domain"/>
    <property type="match status" value="1"/>
</dbReference>
<sequence>MDSAMSDAISSTSSQAKGNTKRSVDEDAANSLDIKPPAKKPRCKKRSLKAVDSSIQLPIDALGLVMEFLSPRQLFNLAFSCKTLQARITTPLVVKSALIHGGLPKQSMTELYQLMSNKAMHAPSPLRLLRLVNGKRCEFCRKSRVNIVRPKLGVFACWNCTACRMTKPWKYSWARRNKGIYDSIFVHPQVVSSEYAKCAYMWAKPRTDAFGEPIGCLATFGDLDRMFEHTRKGSSLTTYIEQNLLATTDTDGAYQEFNDSYSNALARSTEIATERFHKKVANKKTRTENKVAKVEKMTEDLRLMLNEPFRDMLLKKHQMKYDAWAIGISKLPVVRFDIAYVDKLLRPYIITPSKLRKKLLAEIANTINEIFSPLAKFSTLDFLSDEDPFDMALKTHFGTKFHDLPGLLGMVTEIEDCHVEAKKMVDERFFDRMEKGQLISALARLVQNDLSCILSLKPEDSVVRMRPTLVGAETTLARTVWLDSLTKEQKDNDQRFRQAYAIAMKVLPQAKQRLKDYRVWLQEKRPENWDRRLRALEKAYSYASMLPPLLAENLKALDKKVSTIVDYY</sequence>
<dbReference type="AlphaFoldDB" id="A0AAD2CJH5"/>
<accession>A0AAD2CJH5</accession>
<evidence type="ECO:0000313" key="4">
    <source>
        <dbReference type="Proteomes" id="UP001295423"/>
    </source>
</evidence>
<feature type="domain" description="F-box" evidence="2">
    <location>
        <begin position="56"/>
        <end position="91"/>
    </location>
</feature>
<name>A0AAD2CJH5_9STRA</name>
<dbReference type="Proteomes" id="UP001295423">
    <property type="component" value="Unassembled WGS sequence"/>
</dbReference>
<proteinExistence type="predicted"/>
<protein>
    <recommendedName>
        <fullName evidence="2">F-box domain-containing protein</fullName>
    </recommendedName>
</protein>
<evidence type="ECO:0000313" key="3">
    <source>
        <dbReference type="EMBL" id="CAJ1931439.1"/>
    </source>
</evidence>
<dbReference type="InterPro" id="IPR036047">
    <property type="entry name" value="F-box-like_dom_sf"/>
</dbReference>
<evidence type="ECO:0000256" key="1">
    <source>
        <dbReference type="SAM" id="MobiDB-lite"/>
    </source>
</evidence>
<keyword evidence="4" id="KW-1185">Reference proteome</keyword>
<feature type="region of interest" description="Disordered" evidence="1">
    <location>
        <begin position="1"/>
        <end position="45"/>
    </location>
</feature>
<comment type="caution">
    <text evidence="3">The sequence shown here is derived from an EMBL/GenBank/DDBJ whole genome shotgun (WGS) entry which is preliminary data.</text>
</comment>
<evidence type="ECO:0000259" key="2">
    <source>
        <dbReference type="Pfam" id="PF00646"/>
    </source>
</evidence>